<evidence type="ECO:0000259" key="6">
    <source>
        <dbReference type="PROSITE" id="PS51935"/>
    </source>
</evidence>
<dbReference type="PANTHER" id="PTHR47359">
    <property type="entry name" value="PEPTIDOGLYCAN DL-ENDOPEPTIDASE CWLO"/>
    <property type="match status" value="1"/>
</dbReference>
<dbReference type="EMBL" id="CP029192">
    <property type="protein sequence ID" value="QES35743.1"/>
    <property type="molecule type" value="Genomic_DNA"/>
</dbReference>
<evidence type="ECO:0000256" key="1">
    <source>
        <dbReference type="ARBA" id="ARBA00007074"/>
    </source>
</evidence>
<gene>
    <name evidence="7" type="ORF">DEJ48_22065</name>
</gene>
<evidence type="ECO:0000313" key="7">
    <source>
        <dbReference type="EMBL" id="QES35743.1"/>
    </source>
</evidence>
<dbReference type="AlphaFoldDB" id="A0A5P2BZR2"/>
<evidence type="ECO:0000256" key="5">
    <source>
        <dbReference type="SAM" id="MobiDB-lite"/>
    </source>
</evidence>
<dbReference type="Proteomes" id="UP000322927">
    <property type="component" value="Chromosome"/>
</dbReference>
<proteinExistence type="inferred from homology"/>
<dbReference type="GO" id="GO:0008234">
    <property type="term" value="F:cysteine-type peptidase activity"/>
    <property type="evidence" value="ECO:0007669"/>
    <property type="project" value="UniProtKB-KW"/>
</dbReference>
<feature type="region of interest" description="Disordered" evidence="5">
    <location>
        <begin position="164"/>
        <end position="185"/>
    </location>
</feature>
<dbReference type="OrthoDB" id="5177647at2"/>
<dbReference type="PROSITE" id="PS51935">
    <property type="entry name" value="NLPC_P60"/>
    <property type="match status" value="1"/>
</dbReference>
<dbReference type="SUPFAM" id="SSF54001">
    <property type="entry name" value="Cysteine proteinases"/>
    <property type="match status" value="1"/>
</dbReference>
<dbReference type="InterPro" id="IPR038765">
    <property type="entry name" value="Papain-like_cys_pep_sf"/>
</dbReference>
<dbReference type="PANTHER" id="PTHR47359:SF3">
    <property type="entry name" value="NLP_P60 DOMAIN-CONTAINING PROTEIN-RELATED"/>
    <property type="match status" value="1"/>
</dbReference>
<evidence type="ECO:0000256" key="2">
    <source>
        <dbReference type="ARBA" id="ARBA00022670"/>
    </source>
</evidence>
<organism evidence="7 8">
    <name type="scientific">Streptomyces venezuelae</name>
    <dbReference type="NCBI Taxonomy" id="54571"/>
    <lineage>
        <taxon>Bacteria</taxon>
        <taxon>Bacillati</taxon>
        <taxon>Actinomycetota</taxon>
        <taxon>Actinomycetes</taxon>
        <taxon>Kitasatosporales</taxon>
        <taxon>Streptomycetaceae</taxon>
        <taxon>Streptomyces</taxon>
    </lineage>
</organism>
<evidence type="ECO:0000256" key="4">
    <source>
        <dbReference type="ARBA" id="ARBA00022807"/>
    </source>
</evidence>
<feature type="domain" description="NlpC/P60" evidence="6">
    <location>
        <begin position="185"/>
        <end position="305"/>
    </location>
</feature>
<keyword evidence="2" id="KW-0645">Protease</keyword>
<reference evidence="7 8" key="1">
    <citation type="submission" date="2018-05" db="EMBL/GenBank/DDBJ databases">
        <title>Streptomyces venezuelae.</title>
        <authorList>
            <person name="Kim W."/>
            <person name="Lee N."/>
            <person name="Cho B.-K."/>
        </authorList>
    </citation>
    <scope>NUCLEOTIDE SEQUENCE [LARGE SCALE GENOMIC DNA]</scope>
    <source>
        <strain evidence="7 8">ATCC 14584</strain>
    </source>
</reference>
<dbReference type="InterPro" id="IPR000064">
    <property type="entry name" value="NLP_P60_dom"/>
</dbReference>
<name>A0A5P2BZR2_STRVZ</name>
<dbReference type="Pfam" id="PF00877">
    <property type="entry name" value="NLPC_P60"/>
    <property type="match status" value="1"/>
</dbReference>
<dbReference type="Gene3D" id="3.90.1720.10">
    <property type="entry name" value="endopeptidase domain like (from Nostoc punctiforme)"/>
    <property type="match status" value="1"/>
</dbReference>
<sequence length="305" mass="32731">MQTPRFTEATPADCTCGHCAAAPGPSGAGQQHCGTVRGAVVAAVGAAVLVGAASGTASAEPAPSHAGWDGSKYWYKDATGWWRWTSHYDKYVARGGKGAAAWKGKGAAAAKSASAGTRRSASAAEPVFRGRQGWDATDRVYWYRKNGHWYWTSHQYKYERYTGRSGTTAPVTPPRPSTNPGTPRRHGTEAAITYAMRHLGDPYVWGGNGPHGWDCSGLVMAAYRQAGIALPRVADAQYRATQPISRGQLRRGDLVFWSGDGSASGVHHVAIYLGGGQYLEAPRPGKNVRVSSFSWYNPNLYGRVR</sequence>
<keyword evidence="3" id="KW-0378">Hydrolase</keyword>
<dbReference type="InterPro" id="IPR051794">
    <property type="entry name" value="PG_Endopeptidase_C40"/>
</dbReference>
<comment type="similarity">
    <text evidence="1">Belongs to the peptidase C40 family.</text>
</comment>
<dbReference type="RefSeq" id="WP_150217821.1">
    <property type="nucleotide sequence ID" value="NZ_CP029192.1"/>
</dbReference>
<protein>
    <recommendedName>
        <fullName evidence="6">NlpC/P60 domain-containing protein</fullName>
    </recommendedName>
</protein>
<dbReference type="GO" id="GO:0006508">
    <property type="term" value="P:proteolysis"/>
    <property type="evidence" value="ECO:0007669"/>
    <property type="project" value="UniProtKB-KW"/>
</dbReference>
<keyword evidence="4" id="KW-0788">Thiol protease</keyword>
<evidence type="ECO:0000256" key="3">
    <source>
        <dbReference type="ARBA" id="ARBA00022801"/>
    </source>
</evidence>
<evidence type="ECO:0000313" key="8">
    <source>
        <dbReference type="Proteomes" id="UP000322927"/>
    </source>
</evidence>
<accession>A0A5P2BZR2</accession>